<dbReference type="NCBIfam" id="NF041925">
    <property type="entry name" value="QatC"/>
    <property type="match status" value="1"/>
</dbReference>
<protein>
    <recommendedName>
        <fullName evidence="3">7-cyano-7-deazaguanine synthase</fullName>
    </recommendedName>
</protein>
<evidence type="ECO:0000313" key="2">
    <source>
        <dbReference type="Proteomes" id="UP000008550"/>
    </source>
</evidence>
<dbReference type="HOGENOM" id="CLU_048552_0_0_9"/>
<evidence type="ECO:0000313" key="1">
    <source>
        <dbReference type="EMBL" id="ABZ82745.1"/>
    </source>
</evidence>
<dbReference type="InterPro" id="IPR049676">
    <property type="entry name" value="QatC"/>
</dbReference>
<dbReference type="eggNOG" id="COG0603">
    <property type="taxonomic scope" value="Bacteria"/>
</dbReference>
<dbReference type="KEGG" id="hmo:HM1_0126"/>
<keyword evidence="2" id="KW-1185">Reference proteome</keyword>
<dbReference type="STRING" id="498761.HM1_0126"/>
<dbReference type="EMBL" id="CP000930">
    <property type="protein sequence ID" value="ABZ82745.1"/>
    <property type="molecule type" value="Genomic_DNA"/>
</dbReference>
<evidence type="ECO:0008006" key="3">
    <source>
        <dbReference type="Google" id="ProtNLM"/>
    </source>
</evidence>
<accession>B0TD47</accession>
<dbReference type="Gene3D" id="3.40.50.620">
    <property type="entry name" value="HUPs"/>
    <property type="match status" value="1"/>
</dbReference>
<name>B0TD47_HELMI</name>
<proteinExistence type="predicted"/>
<organism evidence="1 2">
    <name type="scientific">Heliobacterium modesticaldum (strain ATCC 51547 / Ice1)</name>
    <dbReference type="NCBI Taxonomy" id="498761"/>
    <lineage>
        <taxon>Bacteria</taxon>
        <taxon>Bacillati</taxon>
        <taxon>Bacillota</taxon>
        <taxon>Clostridia</taxon>
        <taxon>Eubacteriales</taxon>
        <taxon>Heliobacteriaceae</taxon>
        <taxon>Heliomicrobium</taxon>
    </lineage>
</organism>
<gene>
    <name evidence="1" type="ORF">HM1_0126</name>
</gene>
<dbReference type="InterPro" id="IPR014729">
    <property type="entry name" value="Rossmann-like_a/b/a_fold"/>
</dbReference>
<dbReference type="SUPFAM" id="SSF52402">
    <property type="entry name" value="Adenine nucleotide alpha hydrolases-like"/>
    <property type="match status" value="1"/>
</dbReference>
<dbReference type="AlphaFoldDB" id="B0TD47"/>
<reference evidence="1 2" key="1">
    <citation type="journal article" date="2008" name="J. Bacteriol.">
        <title>The genome of Heliobacterium modesticaldum, a phototrophic representative of the Firmicutes containing the simplest photosynthetic apparatus.</title>
        <authorList>
            <person name="Sattley W.M."/>
            <person name="Madigan M.T."/>
            <person name="Swingley W.D."/>
            <person name="Cheung P.C."/>
            <person name="Clocksin K.M."/>
            <person name="Conrad A.L."/>
            <person name="Dejesa L.C."/>
            <person name="Honchak B.M."/>
            <person name="Jung D.O."/>
            <person name="Karbach L.E."/>
            <person name="Kurdoglu A."/>
            <person name="Lahiri S."/>
            <person name="Mastrian S.D."/>
            <person name="Page L.E."/>
            <person name="Taylor H.L."/>
            <person name="Wang Z.T."/>
            <person name="Raymond J."/>
            <person name="Chen M."/>
            <person name="Blankenship R.E."/>
            <person name="Touchman J.W."/>
        </authorList>
    </citation>
    <scope>NUCLEOTIDE SEQUENCE [LARGE SCALE GENOMIC DNA]</scope>
    <source>
        <strain evidence="2">ATCC 51547 / Ice1</strain>
    </source>
</reference>
<dbReference type="Proteomes" id="UP000008550">
    <property type="component" value="Chromosome"/>
</dbReference>
<sequence>MRRYTFYGFYNYDESLFKDYSKSGREIICVPFLDKTTYLRYGIQKTFKYLLKLNVVPSELGFDILTLATLVYLADTRVSRDIDSQDSWTREFSLVVPVSNPDVWIPTKDHFEKMLRFLTGDIWDINYCSRNFNVNEITPKVKIISLYDYDTVSLFSGGMDSLIFAINSLEEKKTPLFISHAGDGYTKNYQKEIINTLSNNYADISFSQLNLWMSFNKHIVSQSCKENTTRSRSFLYISLALFALSGLPKVDILDVPENGLIAINVPLDDLRVGSHSTRTTHPYYFKLWNEILGIVNLGKSIRNPYWNKTKGEMARDCLNKELLLDLLPISMSCSAPTKYRYRGSTHMHCGHCVPCIIRRAAINFAFGQENDKTQYYIEDLDILKQLHNTETGAQLRSFEVAIQKLTKKPSISEFLIHKSGPLDHEPEYLHELCDVYTRGLFEVASLLNLNKKD</sequence>
<dbReference type="OrthoDB" id="9789567at2"/>
<dbReference type="RefSeq" id="WP_012281294.1">
    <property type="nucleotide sequence ID" value="NC_010337.2"/>
</dbReference>